<evidence type="ECO:0000313" key="7">
    <source>
        <dbReference type="EMBL" id="KAK6732274.1"/>
    </source>
</evidence>
<evidence type="ECO:0000313" key="8">
    <source>
        <dbReference type="Proteomes" id="UP001303046"/>
    </source>
</evidence>
<evidence type="ECO:0000256" key="1">
    <source>
        <dbReference type="ARBA" id="ARBA00004141"/>
    </source>
</evidence>
<feature type="transmembrane region" description="Helical" evidence="5">
    <location>
        <begin position="391"/>
        <end position="410"/>
    </location>
</feature>
<protein>
    <recommendedName>
        <fullName evidence="6">Cationic amino acid transporter C-terminal domain-containing protein</fullName>
    </recommendedName>
</protein>
<reference evidence="7 8" key="1">
    <citation type="submission" date="2023-08" db="EMBL/GenBank/DDBJ databases">
        <title>A Necator americanus chromosomal reference genome.</title>
        <authorList>
            <person name="Ilik V."/>
            <person name="Petrzelkova K.J."/>
            <person name="Pardy F."/>
            <person name="Fuh T."/>
            <person name="Niatou-Singa F.S."/>
            <person name="Gouil Q."/>
            <person name="Baker L."/>
            <person name="Ritchie M.E."/>
            <person name="Jex A.R."/>
            <person name="Gazzola D."/>
            <person name="Li H."/>
            <person name="Toshio Fujiwara R."/>
            <person name="Zhan B."/>
            <person name="Aroian R.V."/>
            <person name="Pafco B."/>
            <person name="Schwarz E.M."/>
        </authorList>
    </citation>
    <scope>NUCLEOTIDE SEQUENCE [LARGE SCALE GENOMIC DNA]</scope>
    <source>
        <strain evidence="7 8">Aroian</strain>
        <tissue evidence="7">Whole animal</tissue>
    </source>
</reference>
<feature type="transmembrane region" description="Helical" evidence="5">
    <location>
        <begin position="90"/>
        <end position="109"/>
    </location>
</feature>
<dbReference type="Pfam" id="PF13520">
    <property type="entry name" value="AA_permease_2"/>
    <property type="match status" value="1"/>
</dbReference>
<evidence type="ECO:0000256" key="2">
    <source>
        <dbReference type="ARBA" id="ARBA00022692"/>
    </source>
</evidence>
<dbReference type="Proteomes" id="UP001303046">
    <property type="component" value="Unassembled WGS sequence"/>
</dbReference>
<evidence type="ECO:0000256" key="3">
    <source>
        <dbReference type="ARBA" id="ARBA00022989"/>
    </source>
</evidence>
<name>A0ABR1C144_NECAM</name>
<keyword evidence="2 5" id="KW-0812">Transmembrane</keyword>
<feature type="transmembrane region" description="Helical" evidence="5">
    <location>
        <begin position="472"/>
        <end position="494"/>
    </location>
</feature>
<keyword evidence="8" id="KW-1185">Reference proteome</keyword>
<feature type="transmembrane region" description="Helical" evidence="5">
    <location>
        <begin position="55"/>
        <end position="78"/>
    </location>
</feature>
<dbReference type="PANTHER" id="PTHR43243:SF27">
    <property type="entry name" value="CATIONIC AMINO ACID TRANSPORTER C-TERMINAL DOMAIN-CONTAINING PROTEIN"/>
    <property type="match status" value="1"/>
</dbReference>
<dbReference type="PANTHER" id="PTHR43243">
    <property type="entry name" value="INNER MEMBRANE TRANSPORTER YGJI-RELATED"/>
    <property type="match status" value="1"/>
</dbReference>
<accession>A0ABR1C144</accession>
<dbReference type="EMBL" id="JAVFWL010000002">
    <property type="protein sequence ID" value="KAK6732274.1"/>
    <property type="molecule type" value="Genomic_DNA"/>
</dbReference>
<feature type="transmembrane region" description="Helical" evidence="5">
    <location>
        <begin position="500"/>
        <end position="524"/>
    </location>
</feature>
<feature type="transmembrane region" description="Helical" evidence="5">
    <location>
        <begin position="416"/>
        <end position="437"/>
    </location>
</feature>
<proteinExistence type="predicted"/>
<evidence type="ECO:0000256" key="4">
    <source>
        <dbReference type="ARBA" id="ARBA00023136"/>
    </source>
</evidence>
<dbReference type="InterPro" id="IPR029485">
    <property type="entry name" value="CAT_C"/>
</dbReference>
<feature type="transmembrane region" description="Helical" evidence="5">
    <location>
        <begin position="536"/>
        <end position="556"/>
    </location>
</feature>
<dbReference type="Gene3D" id="1.20.1740.10">
    <property type="entry name" value="Amino acid/polyamine transporter I"/>
    <property type="match status" value="2"/>
</dbReference>
<feature type="transmembrane region" description="Helical" evidence="5">
    <location>
        <begin position="292"/>
        <end position="311"/>
    </location>
</feature>
<feature type="domain" description="Cationic amino acid transporter C-terminal" evidence="6">
    <location>
        <begin position="534"/>
        <end position="584"/>
    </location>
</feature>
<comment type="subcellular location">
    <subcellularLocation>
        <location evidence="1">Membrane</location>
        <topology evidence="1">Multi-pass membrane protein</topology>
    </subcellularLocation>
</comment>
<feature type="transmembrane region" description="Helical" evidence="5">
    <location>
        <begin position="255"/>
        <end position="280"/>
    </location>
</feature>
<dbReference type="Pfam" id="PF13906">
    <property type="entry name" value="AA_permease_C"/>
    <property type="match status" value="1"/>
</dbReference>
<evidence type="ECO:0000259" key="6">
    <source>
        <dbReference type="Pfam" id="PF13906"/>
    </source>
</evidence>
<keyword evidence="4 5" id="KW-0472">Membrane</keyword>
<feature type="transmembrane region" description="Helical" evidence="5">
    <location>
        <begin position="192"/>
        <end position="208"/>
    </location>
</feature>
<feature type="transmembrane region" description="Helical" evidence="5">
    <location>
        <begin position="344"/>
        <end position="370"/>
    </location>
</feature>
<gene>
    <name evidence="7" type="primary">Necator_chrII.g4370</name>
    <name evidence="7" type="ORF">RB195_016578</name>
</gene>
<feature type="transmembrane region" description="Helical" evidence="5">
    <location>
        <begin position="562"/>
        <end position="581"/>
    </location>
</feature>
<organism evidence="7 8">
    <name type="scientific">Necator americanus</name>
    <name type="common">Human hookworm</name>
    <dbReference type="NCBI Taxonomy" id="51031"/>
    <lineage>
        <taxon>Eukaryota</taxon>
        <taxon>Metazoa</taxon>
        <taxon>Ecdysozoa</taxon>
        <taxon>Nematoda</taxon>
        <taxon>Chromadorea</taxon>
        <taxon>Rhabditida</taxon>
        <taxon>Rhabditina</taxon>
        <taxon>Rhabditomorpha</taxon>
        <taxon>Strongyloidea</taxon>
        <taxon>Ancylostomatidae</taxon>
        <taxon>Bunostominae</taxon>
        <taxon>Necator</taxon>
    </lineage>
</organism>
<evidence type="ECO:0000256" key="5">
    <source>
        <dbReference type="SAM" id="Phobius"/>
    </source>
</evidence>
<dbReference type="InterPro" id="IPR002293">
    <property type="entry name" value="AA/rel_permease1"/>
</dbReference>
<feature type="transmembrane region" description="Helical" evidence="5">
    <location>
        <begin position="215"/>
        <end position="235"/>
    </location>
</feature>
<keyword evidence="3 5" id="KW-1133">Transmembrane helix</keyword>
<sequence>MLLHFRIFKKTITTFIQSQRSPLIRKMKAKDAMGLLFRKKTFAGSSTLDSQLKRCLSVIDVMFLAVGQMIGAGIYVLAGAVVHSQTGPSIIISFSLAGFAALMSAFSYAEFGARYPRAGSAYTYAYVGVGELWAFVIGWTVILEYMIGNAAVARSWSGYLDTLVNHAVSNFTLSTVGTLSSEGGFFSRYPDVMSFLLIVAVAVIVAAGSKSSASVNTAFVFLNLTLIAFITIYGFTYADISLWTGSDESGRSRFFPFGLAGTFSGAATCFFSFIGFECLATAGEEAKNPKRTIPIATFGCLLVVTFTYVVMSSSLTLMIPWEKVNPEAAFADAFDAKGAVVAKYIITAGALAGMLNNLVTGAFALPRCVYAMADDGLIFSFFATVNKFTKVPLNAIIVFTLLNATLAMVFDLEALVEFLSIGTLLAYSVVSACVLILRHQPAPIDGDPEKLDSGGRIKSWVPFRNFWEGLPVGRSICIAVIALVVSYFSLAFTIRLGKIFTTSGFICIGMSTLLIIASFLFIYGHEQNTLDLNFRVPFVPLIPCVGLLINCFMMAFLELLTWARFFIWMFIGLIIYIFYGLHHSKEGKKKRVVAESRLSTISKNSCDRN</sequence>
<feature type="transmembrane region" description="Helical" evidence="5">
    <location>
        <begin position="121"/>
        <end position="142"/>
    </location>
</feature>
<comment type="caution">
    <text evidence="7">The sequence shown here is derived from an EMBL/GenBank/DDBJ whole genome shotgun (WGS) entry which is preliminary data.</text>
</comment>
<dbReference type="PIRSF" id="PIRSF006060">
    <property type="entry name" value="AA_transporter"/>
    <property type="match status" value="1"/>
</dbReference>